<feature type="compositionally biased region" description="Basic and acidic residues" evidence="1">
    <location>
        <begin position="117"/>
        <end position="126"/>
    </location>
</feature>
<accession>A0A317SVI6</accession>
<gene>
    <name evidence="2" type="ORF">C7212DRAFT_182613</name>
</gene>
<dbReference type="PANTHER" id="PTHR13621:SF2">
    <property type="entry name" value="PROLINE-RICH PROTEIN PRCC"/>
    <property type="match status" value="1"/>
</dbReference>
<dbReference type="InterPro" id="IPR018800">
    <property type="entry name" value="PRCC"/>
</dbReference>
<dbReference type="AlphaFoldDB" id="A0A317SVI6"/>
<comment type="caution">
    <text evidence="2">The sequence shown here is derived from an EMBL/GenBank/DDBJ whole genome shotgun (WGS) entry which is preliminary data.</text>
</comment>
<dbReference type="Proteomes" id="UP000246991">
    <property type="component" value="Unassembled WGS sequence"/>
</dbReference>
<organism evidence="2 3">
    <name type="scientific">Tuber magnatum</name>
    <name type="common">white Piedmont truffle</name>
    <dbReference type="NCBI Taxonomy" id="42249"/>
    <lineage>
        <taxon>Eukaryota</taxon>
        <taxon>Fungi</taxon>
        <taxon>Dikarya</taxon>
        <taxon>Ascomycota</taxon>
        <taxon>Pezizomycotina</taxon>
        <taxon>Pezizomycetes</taxon>
        <taxon>Pezizales</taxon>
        <taxon>Tuberaceae</taxon>
        <taxon>Tuber</taxon>
    </lineage>
</organism>
<sequence>MLVNYSDSESDSGGQEPEPSPQRSSLPRKTGLSALLPKPKESQKTCRGGDIVAAGPKKFVVNLPKLDAQSDNSDGPPAKKIRTGGGGFGLSAVLPAPKRSGAAARADPKPSPSPIEHGTDRETDEAVKELAPTGGTIGGSTMFVPQSVTRKPIQPASAFKRSSGNGAVKAGSQVPPKTKVSLFGAGTNSSASNKSNKKIVSAGEYRPMMVSAAKPANRPRDTGGNEENPYRSVGDDVSIIVADGETSYQAQAGHGGAPEDLDAIARQAGLDDSAMRQLYGRRGRQDTPINISTFSVDEEYNNNELKRQEYCARETSIVFPAQCRASAEGCIGGKLCSGKKEQKGGWFKIWMVASGVIYGSVAKKRLFSKPFLWEGRVMETLVLR</sequence>
<dbReference type="EMBL" id="PYWC01000015">
    <property type="protein sequence ID" value="PWW78412.1"/>
    <property type="molecule type" value="Genomic_DNA"/>
</dbReference>
<dbReference type="Pfam" id="PF10253">
    <property type="entry name" value="PRCC"/>
    <property type="match status" value="1"/>
</dbReference>
<evidence type="ECO:0000313" key="2">
    <source>
        <dbReference type="EMBL" id="PWW78412.1"/>
    </source>
</evidence>
<keyword evidence="3" id="KW-1185">Reference proteome</keyword>
<reference evidence="2 3" key="1">
    <citation type="submission" date="2018-03" db="EMBL/GenBank/DDBJ databases">
        <title>Genomes of Pezizomycetes fungi and the evolution of truffles.</title>
        <authorList>
            <person name="Murat C."/>
            <person name="Payen T."/>
            <person name="Noel B."/>
            <person name="Kuo A."/>
            <person name="Martin F.M."/>
        </authorList>
    </citation>
    <scope>NUCLEOTIDE SEQUENCE [LARGE SCALE GENOMIC DNA]</scope>
    <source>
        <strain evidence="2">091103-1</strain>
    </source>
</reference>
<feature type="region of interest" description="Disordered" evidence="1">
    <location>
        <begin position="1"/>
        <end position="126"/>
    </location>
</feature>
<dbReference type="STRING" id="42249.A0A317SVI6"/>
<feature type="compositionally biased region" description="Polar residues" evidence="1">
    <location>
        <begin position="1"/>
        <end position="13"/>
    </location>
</feature>
<evidence type="ECO:0000313" key="3">
    <source>
        <dbReference type="Proteomes" id="UP000246991"/>
    </source>
</evidence>
<dbReference type="OrthoDB" id="2555634at2759"/>
<evidence type="ECO:0000256" key="1">
    <source>
        <dbReference type="SAM" id="MobiDB-lite"/>
    </source>
</evidence>
<dbReference type="PANTHER" id="PTHR13621">
    <property type="entry name" value="PROLINE-RICH PROTEIN PRCC"/>
    <property type="match status" value="1"/>
</dbReference>
<protein>
    <submittedName>
        <fullName evidence="2">Uncharacterized protein</fullName>
    </submittedName>
</protein>
<proteinExistence type="predicted"/>
<dbReference type="GO" id="GO:0005634">
    <property type="term" value="C:nucleus"/>
    <property type="evidence" value="ECO:0007669"/>
    <property type="project" value="TreeGrafter"/>
</dbReference>
<name>A0A317SVI6_9PEZI</name>